<keyword evidence="7" id="KW-0411">Iron-sulfur</keyword>
<dbReference type="NCBIfam" id="TIGR02163">
    <property type="entry name" value="napH"/>
    <property type="match status" value="1"/>
</dbReference>
<feature type="domain" description="4Fe-4S ferredoxin-type" evidence="9">
    <location>
        <begin position="311"/>
        <end position="340"/>
    </location>
</feature>
<proteinExistence type="predicted"/>
<reference evidence="12" key="1">
    <citation type="submission" date="2019-02" db="EMBL/GenBank/DDBJ databases">
        <authorList>
            <person name="Gruber-Vodicka R. H."/>
            <person name="Seah K. B. B."/>
        </authorList>
    </citation>
    <scope>NUCLEOTIDE SEQUENCE</scope>
    <source>
        <strain evidence="10">BECK_BZ197</strain>
        <strain evidence="12">BECK_BZ198</strain>
        <strain evidence="11">BECK_BZ199</strain>
    </source>
</reference>
<feature type="transmembrane region" description="Helical" evidence="8">
    <location>
        <begin position="198"/>
        <end position="216"/>
    </location>
</feature>
<dbReference type="InterPro" id="IPR017896">
    <property type="entry name" value="4Fe4S_Fe-S-bd"/>
</dbReference>
<accession>A0A451B9L9</accession>
<feature type="transmembrane region" description="Helical" evidence="8">
    <location>
        <begin position="139"/>
        <end position="158"/>
    </location>
</feature>
<dbReference type="NCBIfam" id="NF007013">
    <property type="entry name" value="PRK09477.1"/>
    <property type="match status" value="1"/>
</dbReference>
<keyword evidence="8" id="KW-0472">Membrane</keyword>
<dbReference type="PROSITE" id="PS00198">
    <property type="entry name" value="4FE4S_FER_1"/>
    <property type="match status" value="1"/>
</dbReference>
<dbReference type="EMBL" id="CAADGH010000013">
    <property type="protein sequence ID" value="VFK74979.1"/>
    <property type="molecule type" value="Genomic_DNA"/>
</dbReference>
<keyword evidence="2" id="KW-0004">4Fe-4S</keyword>
<evidence type="ECO:0000313" key="11">
    <source>
        <dbReference type="EMBL" id="VFK29874.1"/>
    </source>
</evidence>
<gene>
    <name evidence="10" type="ORF">BECKMB1821G_GA0114241_101147</name>
    <name evidence="12" type="ORF">BECKMB1821H_GA0114242_101337</name>
    <name evidence="11" type="ORF">BECKMB1821I_GA0114274_101237</name>
</gene>
<evidence type="ECO:0000259" key="9">
    <source>
        <dbReference type="PROSITE" id="PS51379"/>
    </source>
</evidence>
<keyword evidence="8" id="KW-1133">Transmembrane helix</keyword>
<protein>
    <submittedName>
        <fullName evidence="12">Ferredoxin-type protein NapH</fullName>
    </submittedName>
</protein>
<dbReference type="GO" id="GO:0046872">
    <property type="term" value="F:metal ion binding"/>
    <property type="evidence" value="ECO:0007669"/>
    <property type="project" value="UniProtKB-KW"/>
</dbReference>
<dbReference type="PANTHER" id="PTHR30176">
    <property type="entry name" value="FERREDOXIN-TYPE PROTEIN NAPH"/>
    <property type="match status" value="1"/>
</dbReference>
<dbReference type="EMBL" id="CAADFO010000011">
    <property type="protein sequence ID" value="VFK25109.1"/>
    <property type="molecule type" value="Genomic_DNA"/>
</dbReference>
<dbReference type="Pfam" id="PF13237">
    <property type="entry name" value="Fer4_10"/>
    <property type="match status" value="1"/>
</dbReference>
<keyword evidence="4" id="KW-0677">Repeat</keyword>
<evidence type="ECO:0000256" key="6">
    <source>
        <dbReference type="ARBA" id="ARBA00023004"/>
    </source>
</evidence>
<evidence type="ECO:0000256" key="1">
    <source>
        <dbReference type="ARBA" id="ARBA00022448"/>
    </source>
</evidence>
<dbReference type="PROSITE" id="PS51379">
    <property type="entry name" value="4FE4S_FER_2"/>
    <property type="match status" value="2"/>
</dbReference>
<keyword evidence="3" id="KW-0479">Metal-binding</keyword>
<dbReference type="InterPro" id="IPR011886">
    <property type="entry name" value="NapH_MauN"/>
</dbReference>
<keyword evidence="5" id="KW-0249">Electron transport</keyword>
<name>A0A451B9L9_9GAMM</name>
<sequence length="345" mass="38533">MRNLVADKIKILRIKAKNLADKIKICFQYVNKIILPRLFYQLCYGFHPLCYDHHTGKSALFMNKATIGSVAIEKKGWLRVHKWLLLRRVCQLSVLVLFLLGPWFGIWIIRGNLSASLLLDTIPFTDIHIFLQTLVAGRWPALDLVIGAAIVALFYWLVGGRVFCAWVCPLNPVTDAAAGLRRRLGLKGSANLSRNARYWLLGGTLLLAFVTGELAWETVNPVTITHRGIIFGMGMGWLVILGIFLFDLLIARNGWCGHLCPTGAAYAIIGRKSLVRVRADAREHCTDCLDCFTVCPEPKIITPALKGAKDSSPVIDSEACTNCGRCIDVCGEEVFRIGVRWKLKR</sequence>
<evidence type="ECO:0000256" key="5">
    <source>
        <dbReference type="ARBA" id="ARBA00022982"/>
    </source>
</evidence>
<dbReference type="InterPro" id="IPR051684">
    <property type="entry name" value="Electron_Trans/Redox"/>
</dbReference>
<dbReference type="GO" id="GO:0005886">
    <property type="term" value="C:plasma membrane"/>
    <property type="evidence" value="ECO:0007669"/>
    <property type="project" value="TreeGrafter"/>
</dbReference>
<feature type="transmembrane region" description="Helical" evidence="8">
    <location>
        <begin position="89"/>
        <end position="109"/>
    </location>
</feature>
<dbReference type="SUPFAM" id="SSF54862">
    <property type="entry name" value="4Fe-4S ferredoxins"/>
    <property type="match status" value="1"/>
</dbReference>
<feature type="transmembrane region" description="Helical" evidence="8">
    <location>
        <begin position="228"/>
        <end position="250"/>
    </location>
</feature>
<organism evidence="12">
    <name type="scientific">Candidatus Kentrum sp. MB</name>
    <dbReference type="NCBI Taxonomy" id="2138164"/>
    <lineage>
        <taxon>Bacteria</taxon>
        <taxon>Pseudomonadati</taxon>
        <taxon>Pseudomonadota</taxon>
        <taxon>Gammaproteobacteria</taxon>
        <taxon>Candidatus Kentrum</taxon>
    </lineage>
</organism>
<evidence type="ECO:0000256" key="4">
    <source>
        <dbReference type="ARBA" id="ARBA00022737"/>
    </source>
</evidence>
<evidence type="ECO:0000313" key="12">
    <source>
        <dbReference type="EMBL" id="VFK74979.1"/>
    </source>
</evidence>
<evidence type="ECO:0000256" key="2">
    <source>
        <dbReference type="ARBA" id="ARBA00022485"/>
    </source>
</evidence>
<evidence type="ECO:0000256" key="7">
    <source>
        <dbReference type="ARBA" id="ARBA00023014"/>
    </source>
</evidence>
<feature type="domain" description="4Fe-4S ferredoxin-type" evidence="9">
    <location>
        <begin position="275"/>
        <end position="306"/>
    </location>
</feature>
<keyword evidence="8" id="KW-0812">Transmembrane</keyword>
<keyword evidence="6" id="KW-0408">Iron</keyword>
<dbReference type="PANTHER" id="PTHR30176:SF3">
    <property type="entry name" value="FERREDOXIN-TYPE PROTEIN NAPH"/>
    <property type="match status" value="1"/>
</dbReference>
<dbReference type="Gene3D" id="3.30.70.20">
    <property type="match status" value="1"/>
</dbReference>
<dbReference type="AlphaFoldDB" id="A0A451B9L9"/>
<dbReference type="Pfam" id="PF12801">
    <property type="entry name" value="Fer4_5"/>
    <property type="match status" value="2"/>
</dbReference>
<evidence type="ECO:0000256" key="3">
    <source>
        <dbReference type="ARBA" id="ARBA00022723"/>
    </source>
</evidence>
<evidence type="ECO:0000313" key="10">
    <source>
        <dbReference type="EMBL" id="VFK25109.1"/>
    </source>
</evidence>
<dbReference type="InterPro" id="IPR017900">
    <property type="entry name" value="4Fe4S_Fe_S_CS"/>
</dbReference>
<evidence type="ECO:0000256" key="8">
    <source>
        <dbReference type="SAM" id="Phobius"/>
    </source>
</evidence>
<dbReference type="EMBL" id="CAADFQ010000012">
    <property type="protein sequence ID" value="VFK29874.1"/>
    <property type="molecule type" value="Genomic_DNA"/>
</dbReference>
<keyword evidence="1" id="KW-0813">Transport</keyword>
<dbReference type="GO" id="GO:0051539">
    <property type="term" value="F:4 iron, 4 sulfur cluster binding"/>
    <property type="evidence" value="ECO:0007669"/>
    <property type="project" value="UniProtKB-KW"/>
</dbReference>